<dbReference type="Gene3D" id="3.40.630.10">
    <property type="entry name" value="Zn peptidases"/>
    <property type="match status" value="1"/>
</dbReference>
<accession>A0ABP7YB01</accession>
<dbReference type="RefSeq" id="WP_344673156.1">
    <property type="nucleotide sequence ID" value="NZ_BAAAZI010000004.1"/>
</dbReference>
<reference evidence="4" key="1">
    <citation type="journal article" date="2019" name="Int. J. Syst. Evol. Microbiol.">
        <title>The Global Catalogue of Microorganisms (GCM) 10K type strain sequencing project: providing services to taxonomists for standard genome sequencing and annotation.</title>
        <authorList>
            <consortium name="The Broad Institute Genomics Platform"/>
            <consortium name="The Broad Institute Genome Sequencing Center for Infectious Disease"/>
            <person name="Wu L."/>
            <person name="Ma J."/>
        </authorList>
    </citation>
    <scope>NUCLEOTIDE SEQUENCE [LARGE SCALE GENOMIC DNA]</scope>
    <source>
        <strain evidence="4">JCM 16704</strain>
    </source>
</reference>
<dbReference type="Pfam" id="PF04389">
    <property type="entry name" value="Peptidase_M28"/>
    <property type="match status" value="1"/>
</dbReference>
<dbReference type="EMBL" id="BAAAZI010000004">
    <property type="protein sequence ID" value="GAA4133461.1"/>
    <property type="molecule type" value="Genomic_DNA"/>
</dbReference>
<proteinExistence type="predicted"/>
<dbReference type="SUPFAM" id="SSF53187">
    <property type="entry name" value="Zn-dependent exopeptidases"/>
    <property type="match status" value="1"/>
</dbReference>
<feature type="signal peptide" evidence="1">
    <location>
        <begin position="1"/>
        <end position="18"/>
    </location>
</feature>
<gene>
    <name evidence="3" type="ORF">GCM10022216_05540</name>
</gene>
<name>A0ABP7YB01_9SPHI</name>
<dbReference type="InterPro" id="IPR007484">
    <property type="entry name" value="Peptidase_M28"/>
</dbReference>
<organism evidence="3 4">
    <name type="scientific">Sphingobacterium kyonggiense</name>
    <dbReference type="NCBI Taxonomy" id="714075"/>
    <lineage>
        <taxon>Bacteria</taxon>
        <taxon>Pseudomonadati</taxon>
        <taxon>Bacteroidota</taxon>
        <taxon>Sphingobacteriia</taxon>
        <taxon>Sphingobacteriales</taxon>
        <taxon>Sphingobacteriaceae</taxon>
        <taxon>Sphingobacterium</taxon>
    </lineage>
</organism>
<evidence type="ECO:0000313" key="3">
    <source>
        <dbReference type="EMBL" id="GAA4133461.1"/>
    </source>
</evidence>
<feature type="chain" id="PRO_5045942693" description="Peptidase M28 domain-containing protein" evidence="1">
    <location>
        <begin position="19"/>
        <end position="471"/>
    </location>
</feature>
<dbReference type="PANTHER" id="PTHR12147">
    <property type="entry name" value="METALLOPEPTIDASE M28 FAMILY MEMBER"/>
    <property type="match status" value="1"/>
</dbReference>
<feature type="domain" description="Peptidase M28" evidence="2">
    <location>
        <begin position="88"/>
        <end position="283"/>
    </location>
</feature>
<evidence type="ECO:0000313" key="4">
    <source>
        <dbReference type="Proteomes" id="UP001500101"/>
    </source>
</evidence>
<dbReference type="PANTHER" id="PTHR12147:SF26">
    <property type="entry name" value="PEPTIDASE M28 DOMAIN-CONTAINING PROTEIN"/>
    <property type="match status" value="1"/>
</dbReference>
<evidence type="ECO:0000259" key="2">
    <source>
        <dbReference type="Pfam" id="PF04389"/>
    </source>
</evidence>
<keyword evidence="4" id="KW-1185">Reference proteome</keyword>
<sequence length="471" mass="52511">MKKLLLLVLAIWSIQVHAQSLSKDSLSKHVHYLASEELKGRGLGTEGKELAKAYILQHFKQAGLQPYKGSYEQNFDLRIKLAVVKATNVVGMVEGTDPALKSEIIVLGAHYDHLGYVPKSSTYYPGADDNASGVATIIELAKYFQQNKPKRTILFIAFDAEESGLIGSNHFVKELTKEERLSMKAMFSFDMVGMLQKNEGLTLKGVGHIKGGAELAEELAQGIQLKDLSASTEAYTDTEPFGTSGIPAIHVFTGLKSPYHKPEDKADLLDYDGMERIAKFSSRFVEALANHTEVGAVNVMKRLQKKPGAIMKPLRFAVLGELNTGKHLYQEEFYDAKSEVGFALGLRASYRLSRMYALDLGVHFDQNASRSDAGRFYRNSLMVPLDLKFGHLFYVNAGAYYKNHFNGKNGAEKLDFDSDFRKDEWGFQAGFGFEYSKYIFGVNYRGSFDSIMKNGPKISPSSSGFYLGYRF</sequence>
<dbReference type="InterPro" id="IPR045175">
    <property type="entry name" value="M28_fam"/>
</dbReference>
<evidence type="ECO:0000256" key="1">
    <source>
        <dbReference type="SAM" id="SignalP"/>
    </source>
</evidence>
<protein>
    <recommendedName>
        <fullName evidence="2">Peptidase M28 domain-containing protein</fullName>
    </recommendedName>
</protein>
<comment type="caution">
    <text evidence="3">The sequence shown here is derived from an EMBL/GenBank/DDBJ whole genome shotgun (WGS) entry which is preliminary data.</text>
</comment>
<keyword evidence="1" id="KW-0732">Signal</keyword>
<dbReference type="Proteomes" id="UP001500101">
    <property type="component" value="Unassembled WGS sequence"/>
</dbReference>